<dbReference type="InterPro" id="IPR042197">
    <property type="entry name" value="Apaf_helical"/>
</dbReference>
<dbReference type="FunFam" id="1.10.8.430:FF:000003">
    <property type="entry name" value="Probable disease resistance protein At5g66910"/>
    <property type="match status" value="1"/>
</dbReference>
<dbReference type="InterPro" id="IPR050905">
    <property type="entry name" value="Plant_NBS-LRR"/>
</dbReference>
<dbReference type="FunFam" id="3.40.50.300:FF:001091">
    <property type="entry name" value="Probable disease resistance protein At1g61300"/>
    <property type="match status" value="1"/>
</dbReference>
<keyword evidence="3" id="KW-0611">Plant defense</keyword>
<keyword evidence="2" id="KW-0677">Repeat</keyword>
<keyword evidence="4" id="KW-0547">Nucleotide-binding</keyword>
<dbReference type="FunFam" id="1.10.10.10:FF:000322">
    <property type="entry name" value="Probable disease resistance protein At1g63360"/>
    <property type="match status" value="1"/>
</dbReference>
<dbReference type="PANTHER" id="PTHR33463">
    <property type="entry name" value="NB-ARC DOMAIN-CONTAINING PROTEIN-RELATED"/>
    <property type="match status" value="1"/>
</dbReference>
<dbReference type="Gene3D" id="3.40.50.300">
    <property type="entry name" value="P-loop containing nucleotide triphosphate hydrolases"/>
    <property type="match status" value="1"/>
</dbReference>
<evidence type="ECO:0000313" key="9">
    <source>
        <dbReference type="Proteomes" id="UP000655225"/>
    </source>
</evidence>
<dbReference type="GO" id="GO:0043531">
    <property type="term" value="F:ADP binding"/>
    <property type="evidence" value="ECO:0007669"/>
    <property type="project" value="InterPro"/>
</dbReference>
<dbReference type="SUPFAM" id="SSF52540">
    <property type="entry name" value="P-loop containing nucleoside triphosphate hydrolases"/>
    <property type="match status" value="1"/>
</dbReference>
<dbReference type="EMBL" id="JABCRI010000020">
    <property type="protein sequence ID" value="KAF8388135.1"/>
    <property type="molecule type" value="Genomic_DNA"/>
</dbReference>
<dbReference type="SUPFAM" id="SSF52058">
    <property type="entry name" value="L domain-like"/>
    <property type="match status" value="1"/>
</dbReference>
<organism evidence="8 9">
    <name type="scientific">Tetracentron sinense</name>
    <name type="common">Spur-leaf</name>
    <dbReference type="NCBI Taxonomy" id="13715"/>
    <lineage>
        <taxon>Eukaryota</taxon>
        <taxon>Viridiplantae</taxon>
        <taxon>Streptophyta</taxon>
        <taxon>Embryophyta</taxon>
        <taxon>Tracheophyta</taxon>
        <taxon>Spermatophyta</taxon>
        <taxon>Magnoliopsida</taxon>
        <taxon>Trochodendrales</taxon>
        <taxon>Trochodendraceae</taxon>
        <taxon>Tetracentron</taxon>
    </lineage>
</organism>
<dbReference type="InterPro" id="IPR036388">
    <property type="entry name" value="WH-like_DNA-bd_sf"/>
</dbReference>
<dbReference type="Pfam" id="PF23559">
    <property type="entry name" value="WHD_DRP"/>
    <property type="match status" value="1"/>
</dbReference>
<evidence type="ECO:0000256" key="2">
    <source>
        <dbReference type="ARBA" id="ARBA00022737"/>
    </source>
</evidence>
<dbReference type="Gene3D" id="1.10.10.10">
    <property type="entry name" value="Winged helix-like DNA-binding domain superfamily/Winged helix DNA-binding domain"/>
    <property type="match status" value="1"/>
</dbReference>
<comment type="caution">
    <text evidence="8">The sequence shown here is derived from an EMBL/GenBank/DDBJ whole genome shotgun (WGS) entry which is preliminary data.</text>
</comment>
<feature type="domain" description="Disease resistance R13L4/SHOC-2-like LRR" evidence="7">
    <location>
        <begin position="555"/>
        <end position="839"/>
    </location>
</feature>
<evidence type="ECO:0000259" key="6">
    <source>
        <dbReference type="Pfam" id="PF23559"/>
    </source>
</evidence>
<accession>A0A834YHJ1</accession>
<protein>
    <submittedName>
        <fullName evidence="8">Uncharacterized protein</fullName>
    </submittedName>
</protein>
<sequence length="912" mass="104025">MEAVSPITEIIDRLWDCIALRTDYIRELQENLHALRSLMDELMSVRNDVKRRVDIAEGQQLKRRDQVEVWLQMVESTEHEVDQIIEEGFQQMSNTCLGGCCPKHCRSSYKVGKRVAKKLKAVTELRSKGEFTEVAYILPPAEVEVMPSRSTVGMDLMFENVWRCLREDQVGIIGLYGMGGVGKTTLLTKINNEVFHRGIHDFDVVIWVVVSKEPSVRKVQKDIGDRLRLYMPEGESQEAARAACICNVLNKKKILLLLDDIWDRVDLELVGIPLPDSENKSKVVFTTRSEAVCRHMEAQKNIKVECLSWNEAWHLFQNKVGKETLNSHPNIPELAKVITRECAGLPLALITIGRTMSTKKTPNEWNHAITVLRKSASEFSGMGDEVFPLLKFSYDNLPSDIIRTCFLYCAMFPEDYDIDENELVKYWIGEGFIDGFDVMNEASNLGYDIIGTLKLSCLLESGSYEDTQVKMHDVIRDLALWISWDCGRKQGKLLVQAGVGLTEAPEIKKWEETERMSLMYNGIKALTETPTCPDLLTLLLNDNINLGMISDDFFKCMPSLRILDLSMTSITKLPMGIVELVELLYLSLSGTLIKTLPNELKNLVKLKHLDLSHTKFLTTVPLKVISRLPRLQVLNLYRSSYGDWEVDGDGGANLGESECLKHLKDVGITIKTLPFLQKFFNFHNLSRCTSYLLVKRCKGLTALPLSPSSSLTTTLENMKCLKELHLDSCLGLEELTFSWVVVREGEDPIPSNLENLSLSNLPKLKIIKEVTHPFFQNLTHIKIVKCKALKDLTWLLGVRCIQLLYLKNCMEIEEVIYGGVATVEEEFTAFSRLKGIQLLELPKLKSIYENTLPFPFLQKMTVRNCPMLKKLPFDSNNAKNNLKLIGEENWWDQLEWEDEHVKSTFLPHFVRY</sequence>
<evidence type="ECO:0000256" key="1">
    <source>
        <dbReference type="ARBA" id="ARBA00008894"/>
    </source>
</evidence>
<dbReference type="InterPro" id="IPR055414">
    <property type="entry name" value="LRR_R13L4/SHOC2-like"/>
</dbReference>
<evidence type="ECO:0000313" key="8">
    <source>
        <dbReference type="EMBL" id="KAF8388135.1"/>
    </source>
</evidence>
<dbReference type="InterPro" id="IPR002182">
    <property type="entry name" value="NB-ARC"/>
</dbReference>
<dbReference type="Gene3D" id="3.80.10.10">
    <property type="entry name" value="Ribonuclease Inhibitor"/>
    <property type="match status" value="2"/>
</dbReference>
<dbReference type="PANTHER" id="PTHR33463:SF220">
    <property type="entry name" value="NB-ARC DOMAIN-CONTAINING PROTEIN"/>
    <property type="match status" value="1"/>
</dbReference>
<dbReference type="GO" id="GO:0005524">
    <property type="term" value="F:ATP binding"/>
    <property type="evidence" value="ECO:0007669"/>
    <property type="project" value="UniProtKB-KW"/>
</dbReference>
<keyword evidence="4" id="KW-0067">ATP-binding</keyword>
<evidence type="ECO:0000259" key="5">
    <source>
        <dbReference type="Pfam" id="PF00931"/>
    </source>
</evidence>
<keyword evidence="9" id="KW-1185">Reference proteome</keyword>
<dbReference type="AlphaFoldDB" id="A0A834YHJ1"/>
<feature type="domain" description="Disease resistance protein winged helix" evidence="6">
    <location>
        <begin position="411"/>
        <end position="479"/>
    </location>
</feature>
<dbReference type="OMA" id="SHECGDL"/>
<dbReference type="Pfam" id="PF23598">
    <property type="entry name" value="LRR_14"/>
    <property type="match status" value="1"/>
</dbReference>
<dbReference type="Pfam" id="PF00931">
    <property type="entry name" value="NB-ARC"/>
    <property type="match status" value="1"/>
</dbReference>
<evidence type="ECO:0000256" key="3">
    <source>
        <dbReference type="ARBA" id="ARBA00022821"/>
    </source>
</evidence>
<dbReference type="Proteomes" id="UP000655225">
    <property type="component" value="Unassembled WGS sequence"/>
</dbReference>
<proteinExistence type="inferred from homology"/>
<name>A0A834YHJ1_TETSI</name>
<comment type="similarity">
    <text evidence="1">Belongs to the disease resistance NB-LRR family.</text>
</comment>
<gene>
    <name evidence="8" type="ORF">HHK36_026801</name>
</gene>
<reference evidence="8 9" key="1">
    <citation type="submission" date="2020-04" db="EMBL/GenBank/DDBJ databases">
        <title>Plant Genome Project.</title>
        <authorList>
            <person name="Zhang R.-G."/>
        </authorList>
    </citation>
    <scope>NUCLEOTIDE SEQUENCE [LARGE SCALE GENOMIC DNA]</scope>
    <source>
        <strain evidence="8">YNK0</strain>
        <tissue evidence="8">Leaf</tissue>
    </source>
</reference>
<dbReference type="InterPro" id="IPR058922">
    <property type="entry name" value="WHD_DRP"/>
</dbReference>
<dbReference type="GO" id="GO:0006952">
    <property type="term" value="P:defense response"/>
    <property type="evidence" value="ECO:0007669"/>
    <property type="project" value="UniProtKB-KW"/>
</dbReference>
<evidence type="ECO:0000256" key="4">
    <source>
        <dbReference type="ARBA" id="ARBA00022840"/>
    </source>
</evidence>
<dbReference type="InterPro" id="IPR027417">
    <property type="entry name" value="P-loop_NTPase"/>
</dbReference>
<evidence type="ECO:0000259" key="7">
    <source>
        <dbReference type="Pfam" id="PF23598"/>
    </source>
</evidence>
<dbReference type="Gene3D" id="1.10.8.430">
    <property type="entry name" value="Helical domain of apoptotic protease-activating factors"/>
    <property type="match status" value="1"/>
</dbReference>
<dbReference type="InterPro" id="IPR032675">
    <property type="entry name" value="LRR_dom_sf"/>
</dbReference>
<dbReference type="PRINTS" id="PR00364">
    <property type="entry name" value="DISEASERSIST"/>
</dbReference>
<feature type="domain" description="NB-ARC" evidence="5">
    <location>
        <begin position="157"/>
        <end position="325"/>
    </location>
</feature>